<feature type="domain" description="Cytochrome P460" evidence="2">
    <location>
        <begin position="44"/>
        <end position="176"/>
    </location>
</feature>
<gene>
    <name evidence="3" type="ORF">NB231_02188</name>
</gene>
<evidence type="ECO:0000259" key="2">
    <source>
        <dbReference type="Pfam" id="PF16694"/>
    </source>
</evidence>
<evidence type="ECO:0000256" key="1">
    <source>
        <dbReference type="SAM" id="SignalP"/>
    </source>
</evidence>
<dbReference type="CDD" id="cd20750">
    <property type="entry name" value="cyt_c_I"/>
    <property type="match status" value="1"/>
</dbReference>
<reference evidence="3 4" key="1">
    <citation type="submission" date="2006-02" db="EMBL/GenBank/DDBJ databases">
        <authorList>
            <person name="Waterbury J."/>
            <person name="Ferriera S."/>
            <person name="Johnson J."/>
            <person name="Kravitz S."/>
            <person name="Halpern A."/>
            <person name="Remington K."/>
            <person name="Beeson K."/>
            <person name="Tran B."/>
            <person name="Rogers Y.-H."/>
            <person name="Friedman R."/>
            <person name="Venter J.C."/>
        </authorList>
    </citation>
    <scope>NUCLEOTIDE SEQUENCE [LARGE SCALE GENOMIC DNA]</scope>
    <source>
        <strain evidence="3 4">Nb-231</strain>
    </source>
</reference>
<comment type="caution">
    <text evidence="3">The sequence shown here is derived from an EMBL/GenBank/DDBJ whole genome shotgun (WGS) entry which is preliminary data.</text>
</comment>
<dbReference type="AlphaFoldDB" id="A4BUH4"/>
<keyword evidence="4" id="KW-1185">Reference proteome</keyword>
<organism evidence="3 4">
    <name type="scientific">Nitrococcus mobilis Nb-231</name>
    <dbReference type="NCBI Taxonomy" id="314278"/>
    <lineage>
        <taxon>Bacteria</taxon>
        <taxon>Pseudomonadati</taxon>
        <taxon>Pseudomonadota</taxon>
        <taxon>Gammaproteobacteria</taxon>
        <taxon>Chromatiales</taxon>
        <taxon>Ectothiorhodospiraceae</taxon>
        <taxon>Nitrococcus</taxon>
    </lineage>
</organism>
<feature type="chain" id="PRO_5002665604" description="Cytochrome P460 domain-containing protein" evidence="1">
    <location>
        <begin position="24"/>
        <end position="185"/>
    </location>
</feature>
<name>A4BUH4_9GAMM</name>
<dbReference type="Pfam" id="PF16694">
    <property type="entry name" value="Cytochrome_P460"/>
    <property type="match status" value="1"/>
</dbReference>
<keyword evidence="1" id="KW-0732">Signal</keyword>
<dbReference type="EMBL" id="AAOF01000018">
    <property type="protein sequence ID" value="EAR20688.1"/>
    <property type="molecule type" value="Genomic_DNA"/>
</dbReference>
<proteinExistence type="predicted"/>
<sequence>MNKLLSCLISAGLALTVVTATQAADLAEQTFQQYVDAKGTIRLPQGFRLAWTHLGSWVVSDPEAPGYGFHDVYTQPEAAKGYRQTGKFQDGTVLVKEIRKIGAGKMTTGQAQWATEPAIWFVMIKDAKNRFKGPHWSKGWGWALFKAEDPTVNASEGFEKTCRGCHVPARHSDWVFVDGYPTLRP</sequence>
<dbReference type="HOGENOM" id="CLU_106310_1_0_6"/>
<dbReference type="Gene3D" id="3.50.70.20">
    <property type="entry name" value="Cytochrome P460"/>
    <property type="match status" value="1"/>
</dbReference>
<accession>A4BUH4</accession>
<dbReference type="InterPro" id="IPR038142">
    <property type="entry name" value="Cytochrome_P460_sp"/>
</dbReference>
<dbReference type="STRING" id="314278.NB231_02188"/>
<evidence type="ECO:0000313" key="3">
    <source>
        <dbReference type="EMBL" id="EAR20688.1"/>
    </source>
</evidence>
<dbReference type="OrthoDB" id="511546at2"/>
<dbReference type="RefSeq" id="WP_004999365.1">
    <property type="nucleotide sequence ID" value="NZ_CH672427.1"/>
</dbReference>
<protein>
    <recommendedName>
        <fullName evidence="2">Cytochrome P460 domain-containing protein</fullName>
    </recommendedName>
</protein>
<feature type="signal peptide" evidence="1">
    <location>
        <begin position="1"/>
        <end position="23"/>
    </location>
</feature>
<dbReference type="Proteomes" id="UP000003374">
    <property type="component" value="Unassembled WGS sequence"/>
</dbReference>
<dbReference type="eggNOG" id="COG3474">
    <property type="taxonomic scope" value="Bacteria"/>
</dbReference>
<evidence type="ECO:0000313" key="4">
    <source>
        <dbReference type="Proteomes" id="UP000003374"/>
    </source>
</evidence>
<dbReference type="InterPro" id="IPR032033">
    <property type="entry name" value="Cytochrome_P460"/>
</dbReference>